<dbReference type="Gene3D" id="1.20.5.190">
    <property type="match status" value="1"/>
</dbReference>
<organism evidence="3 4">
    <name type="scientific">Cnephaeus nilssonii</name>
    <name type="common">Northern bat</name>
    <name type="synonym">Eptesicus nilssonii</name>
    <dbReference type="NCBI Taxonomy" id="3371016"/>
    <lineage>
        <taxon>Eukaryota</taxon>
        <taxon>Metazoa</taxon>
        <taxon>Chordata</taxon>
        <taxon>Craniata</taxon>
        <taxon>Vertebrata</taxon>
        <taxon>Euteleostomi</taxon>
        <taxon>Mammalia</taxon>
        <taxon>Eutheria</taxon>
        <taxon>Laurasiatheria</taxon>
        <taxon>Chiroptera</taxon>
        <taxon>Yangochiroptera</taxon>
        <taxon>Vespertilionidae</taxon>
        <taxon>Cnephaeus</taxon>
    </lineage>
</organism>
<dbReference type="AlphaFoldDB" id="A0AA40IBT3"/>
<dbReference type="InterPro" id="IPR002156">
    <property type="entry name" value="RNaseH_domain"/>
</dbReference>
<accession>A0AA40IBT3</accession>
<keyword evidence="4" id="KW-1185">Reference proteome</keyword>
<sequence length="177" mass="20780">MVRGKGIKNQNEILKLLEAVWEPKELAVIYCREHQKGKDSVSEGNHRADTMARLAAKEGRCHLRTCWFMNYLNLQNTPLKKKNGPNEKGIELLIKKGIKEEEKMVAGKTEVRHHWDIRMFKRLDDKYTQLNENYKELNENVTNMKRNQEEMRNDIAAIKNTIEGLNSRLEEAEDCIR</sequence>
<dbReference type="Proteomes" id="UP001177744">
    <property type="component" value="Unassembled WGS sequence"/>
</dbReference>
<proteinExistence type="predicted"/>
<gene>
    <name evidence="3" type="ORF">QTO34_000573</name>
</gene>
<feature type="domain" description="RNase H type-1" evidence="2">
    <location>
        <begin position="1"/>
        <end position="57"/>
    </location>
</feature>
<dbReference type="PROSITE" id="PS50879">
    <property type="entry name" value="RNASE_H_1"/>
    <property type="match status" value="1"/>
</dbReference>
<evidence type="ECO:0000256" key="1">
    <source>
        <dbReference type="SAM" id="Coils"/>
    </source>
</evidence>
<reference evidence="3" key="1">
    <citation type="submission" date="2023-06" db="EMBL/GenBank/DDBJ databases">
        <title>Reference genome for the Northern bat (Eptesicus nilssonii), a most northern bat species.</title>
        <authorList>
            <person name="Laine V.N."/>
            <person name="Pulliainen A.T."/>
            <person name="Lilley T.M."/>
        </authorList>
    </citation>
    <scope>NUCLEOTIDE SEQUENCE</scope>
    <source>
        <strain evidence="3">BLF_Eptnil</strain>
        <tissue evidence="3">Kidney</tissue>
    </source>
</reference>
<evidence type="ECO:0000313" key="4">
    <source>
        <dbReference type="Proteomes" id="UP001177744"/>
    </source>
</evidence>
<dbReference type="GO" id="GO:0003676">
    <property type="term" value="F:nucleic acid binding"/>
    <property type="evidence" value="ECO:0007669"/>
    <property type="project" value="InterPro"/>
</dbReference>
<evidence type="ECO:0000313" key="3">
    <source>
        <dbReference type="EMBL" id="KAK1346713.1"/>
    </source>
</evidence>
<dbReference type="EMBL" id="JAULJE010000001">
    <property type="protein sequence ID" value="KAK1346713.1"/>
    <property type="molecule type" value="Genomic_DNA"/>
</dbReference>
<keyword evidence="1" id="KW-0175">Coiled coil</keyword>
<protein>
    <recommendedName>
        <fullName evidence="2">RNase H type-1 domain-containing protein</fullName>
    </recommendedName>
</protein>
<dbReference type="Gene3D" id="3.30.420.10">
    <property type="entry name" value="Ribonuclease H-like superfamily/Ribonuclease H"/>
    <property type="match status" value="1"/>
</dbReference>
<evidence type="ECO:0000259" key="2">
    <source>
        <dbReference type="PROSITE" id="PS50879"/>
    </source>
</evidence>
<name>A0AA40IBT3_CNENI</name>
<feature type="coiled-coil region" evidence="1">
    <location>
        <begin position="120"/>
        <end position="175"/>
    </location>
</feature>
<dbReference type="InterPro" id="IPR036397">
    <property type="entry name" value="RNaseH_sf"/>
</dbReference>
<comment type="caution">
    <text evidence="3">The sequence shown here is derived from an EMBL/GenBank/DDBJ whole genome shotgun (WGS) entry which is preliminary data.</text>
</comment>
<dbReference type="GO" id="GO:0004523">
    <property type="term" value="F:RNA-DNA hybrid ribonuclease activity"/>
    <property type="evidence" value="ECO:0007669"/>
    <property type="project" value="InterPro"/>
</dbReference>